<protein>
    <submittedName>
        <fullName evidence="2">Uncharacterized protein</fullName>
    </submittedName>
</protein>
<name>A0A8H7VR26_9FUNG</name>
<evidence type="ECO:0000313" key="3">
    <source>
        <dbReference type="Proteomes" id="UP000646827"/>
    </source>
</evidence>
<reference evidence="2 3" key="1">
    <citation type="submission" date="2020-12" db="EMBL/GenBank/DDBJ databases">
        <title>Metabolic potential, ecology and presence of endohyphal bacteria is reflected in genomic diversity of Mucoromycotina.</title>
        <authorList>
            <person name="Muszewska A."/>
            <person name="Okrasinska A."/>
            <person name="Steczkiewicz K."/>
            <person name="Drgas O."/>
            <person name="Orlowska M."/>
            <person name="Perlinska-Lenart U."/>
            <person name="Aleksandrzak-Piekarczyk T."/>
            <person name="Szatraj K."/>
            <person name="Zielenkiewicz U."/>
            <person name="Pilsyk S."/>
            <person name="Malc E."/>
            <person name="Mieczkowski P."/>
            <person name="Kruszewska J.S."/>
            <person name="Biernat P."/>
            <person name="Pawlowska J."/>
        </authorList>
    </citation>
    <scope>NUCLEOTIDE SEQUENCE [LARGE SCALE GENOMIC DNA]</scope>
    <source>
        <strain evidence="2 3">CBS 142.35</strain>
    </source>
</reference>
<keyword evidence="3" id="KW-1185">Reference proteome</keyword>
<evidence type="ECO:0000256" key="1">
    <source>
        <dbReference type="SAM" id="SignalP"/>
    </source>
</evidence>
<feature type="chain" id="PRO_5034802168" evidence="1">
    <location>
        <begin position="30"/>
        <end position="126"/>
    </location>
</feature>
<gene>
    <name evidence="2" type="ORF">INT45_009366</name>
</gene>
<proteinExistence type="predicted"/>
<comment type="caution">
    <text evidence="2">The sequence shown here is derived from an EMBL/GenBank/DDBJ whole genome shotgun (WGS) entry which is preliminary data.</text>
</comment>
<sequence>MTLFSTPILRAILSLSIFLLGQNIILASSAPTTSPTRQEPDLGIAPGALLDNCVCMSGDDQDYTTYNGRLTRQCCDKNEVGFYFTTLDFCTHIEPGRQTEYDDCCATQKGGYGLCSGPLPAIIPRT</sequence>
<accession>A0A8H7VR26</accession>
<dbReference type="AlphaFoldDB" id="A0A8H7VR26"/>
<dbReference type="EMBL" id="JAEPRB010000052">
    <property type="protein sequence ID" value="KAG2223914.1"/>
    <property type="molecule type" value="Genomic_DNA"/>
</dbReference>
<organism evidence="2 3">
    <name type="scientific">Circinella minor</name>
    <dbReference type="NCBI Taxonomy" id="1195481"/>
    <lineage>
        <taxon>Eukaryota</taxon>
        <taxon>Fungi</taxon>
        <taxon>Fungi incertae sedis</taxon>
        <taxon>Mucoromycota</taxon>
        <taxon>Mucoromycotina</taxon>
        <taxon>Mucoromycetes</taxon>
        <taxon>Mucorales</taxon>
        <taxon>Lichtheimiaceae</taxon>
        <taxon>Circinella</taxon>
    </lineage>
</organism>
<dbReference type="Proteomes" id="UP000646827">
    <property type="component" value="Unassembled WGS sequence"/>
</dbReference>
<feature type="signal peptide" evidence="1">
    <location>
        <begin position="1"/>
        <end position="29"/>
    </location>
</feature>
<evidence type="ECO:0000313" key="2">
    <source>
        <dbReference type="EMBL" id="KAG2223914.1"/>
    </source>
</evidence>
<keyword evidence="1" id="KW-0732">Signal</keyword>
<dbReference type="OrthoDB" id="10422497at2759"/>